<dbReference type="InterPro" id="IPR011051">
    <property type="entry name" value="RmlC_Cupin_sf"/>
</dbReference>
<organism evidence="2 3">
    <name type="scientific">Cyclotella cryptica</name>
    <dbReference type="NCBI Taxonomy" id="29204"/>
    <lineage>
        <taxon>Eukaryota</taxon>
        <taxon>Sar</taxon>
        <taxon>Stramenopiles</taxon>
        <taxon>Ochrophyta</taxon>
        <taxon>Bacillariophyta</taxon>
        <taxon>Coscinodiscophyceae</taxon>
        <taxon>Thalassiosirophycidae</taxon>
        <taxon>Stephanodiscales</taxon>
        <taxon>Stephanodiscaceae</taxon>
        <taxon>Cyclotella</taxon>
    </lineage>
</organism>
<dbReference type="SUPFAM" id="SSF51182">
    <property type="entry name" value="RmlC-like cupins"/>
    <property type="match status" value="1"/>
</dbReference>
<dbReference type="EMBL" id="JABMIG020000106">
    <property type="protein sequence ID" value="KAL3792055.1"/>
    <property type="molecule type" value="Genomic_DNA"/>
</dbReference>
<dbReference type="InterPro" id="IPR001107">
    <property type="entry name" value="Band_7"/>
</dbReference>
<proteinExistence type="predicted"/>
<feature type="domain" description="Band 7" evidence="1">
    <location>
        <begin position="256"/>
        <end position="415"/>
    </location>
</feature>
<dbReference type="PANTHER" id="PTHR43327">
    <property type="entry name" value="STOMATIN-LIKE PROTEIN 2, MITOCHONDRIAL"/>
    <property type="match status" value="1"/>
</dbReference>
<dbReference type="CDD" id="cd03407">
    <property type="entry name" value="SPFH_like_u4"/>
    <property type="match status" value="1"/>
</dbReference>
<name>A0ABD3PVG7_9STRA</name>
<dbReference type="AlphaFoldDB" id="A0ABD3PVG7"/>
<reference evidence="2 3" key="1">
    <citation type="journal article" date="2020" name="G3 (Bethesda)">
        <title>Improved Reference Genome for Cyclotella cryptica CCMP332, a Model for Cell Wall Morphogenesis, Salinity Adaptation, and Lipid Production in Diatoms (Bacillariophyta).</title>
        <authorList>
            <person name="Roberts W.R."/>
            <person name="Downey K.M."/>
            <person name="Ruck E.C."/>
            <person name="Traller J.C."/>
            <person name="Alverson A.J."/>
        </authorList>
    </citation>
    <scope>NUCLEOTIDE SEQUENCE [LARGE SCALE GENOMIC DNA]</scope>
    <source>
        <strain evidence="2 3">CCMP332</strain>
    </source>
</reference>
<dbReference type="Gene3D" id="3.20.170.20">
    <property type="entry name" value="Protein of unknown function DUF952"/>
    <property type="match status" value="1"/>
</dbReference>
<evidence type="ECO:0000259" key="1">
    <source>
        <dbReference type="SMART" id="SM00244"/>
    </source>
</evidence>
<evidence type="ECO:0000313" key="2">
    <source>
        <dbReference type="EMBL" id="KAL3792055.1"/>
    </source>
</evidence>
<sequence length="533" mass="59526">MASPIRMIGESIKVVDHDGITIQECVGNAATSVDELSLALVKVARPTSEPWLTIQYDEYIHVTEGCVELHYFDAEKKESSHLSVYAGQTALIEKGTRFQPRFPVGSTKYIPVCLPAFKPERCAREEGTEASEVSMKLRELHSKEIPSPQEVNNKYDDINTIYHMCQKTAWEERKSQAKAYFPPTFLADGKMTHATAEPERLISTANHFYTSSKGDWICLELNRRNLEQMGIVTLFEMAMPVGEKGVDANWEDWVFPHIYCIREKEVGVVEDLGQFKRLVGEGPSCIFWPLQSVVGRLSLRVKQLDVICETKTKDNVFIQVGVAVQYRVVTESAYDAWYRLTNPTSQIQAYVFDVIRSTVPRLELDAAFESKDDIARAVFEQLQNVMKDYGYSIVNTLVTDLAPDSKVKASMNEINAARRLKEAASHQAEAEKVRQVKAAEAEAEARYLSGLGVARQRKAIVEGLKSSVSEFSDEVAGASPKDVMDILLLSQYFDTLSVVGANSLILEHDPATVANLQGQVGASFMTKKTDLLS</sequence>
<dbReference type="Gene3D" id="3.30.479.30">
    <property type="entry name" value="Band 7 domain"/>
    <property type="match status" value="1"/>
</dbReference>
<dbReference type="Proteomes" id="UP001516023">
    <property type="component" value="Unassembled WGS sequence"/>
</dbReference>
<dbReference type="Gene3D" id="2.60.120.10">
    <property type="entry name" value="Jelly Rolls"/>
    <property type="match status" value="1"/>
</dbReference>
<dbReference type="InterPro" id="IPR050710">
    <property type="entry name" value="Band7/mec-2_domain"/>
</dbReference>
<dbReference type="PANTHER" id="PTHR43327:SF31">
    <property type="entry name" value="HYPERSENSITIVE-INDUCED RESPONSE PROTEIN 2"/>
    <property type="match status" value="1"/>
</dbReference>
<dbReference type="Pfam" id="PF01145">
    <property type="entry name" value="Band_7"/>
    <property type="match status" value="1"/>
</dbReference>
<comment type="caution">
    <text evidence="2">The sequence shown here is derived from an EMBL/GenBank/DDBJ whole genome shotgun (WGS) entry which is preliminary data.</text>
</comment>
<dbReference type="SUPFAM" id="SSF117892">
    <property type="entry name" value="Band 7/SPFH domain"/>
    <property type="match status" value="1"/>
</dbReference>
<protein>
    <recommendedName>
        <fullName evidence="1">Band 7 domain-containing protein</fullName>
    </recommendedName>
</protein>
<keyword evidence="3" id="KW-1185">Reference proteome</keyword>
<dbReference type="SMART" id="SM00244">
    <property type="entry name" value="PHB"/>
    <property type="match status" value="1"/>
</dbReference>
<accession>A0ABD3PVG7</accession>
<dbReference type="InterPro" id="IPR036013">
    <property type="entry name" value="Band_7/SPFH_dom_sf"/>
</dbReference>
<evidence type="ECO:0000313" key="3">
    <source>
        <dbReference type="Proteomes" id="UP001516023"/>
    </source>
</evidence>
<gene>
    <name evidence="2" type="ORF">HJC23_011220</name>
</gene>
<dbReference type="InterPro" id="IPR014710">
    <property type="entry name" value="RmlC-like_jellyroll"/>
</dbReference>